<dbReference type="EMBL" id="JBHLTP010000003">
    <property type="protein sequence ID" value="MFC0522419.1"/>
    <property type="molecule type" value="Genomic_DNA"/>
</dbReference>
<evidence type="ECO:0000313" key="2">
    <source>
        <dbReference type="Proteomes" id="UP001589836"/>
    </source>
</evidence>
<dbReference type="RefSeq" id="WP_377344950.1">
    <property type="nucleotide sequence ID" value="NZ_JBHLTP010000003.1"/>
</dbReference>
<reference evidence="1 2" key="1">
    <citation type="submission" date="2024-09" db="EMBL/GenBank/DDBJ databases">
        <authorList>
            <person name="Sun Q."/>
            <person name="Mori K."/>
        </authorList>
    </citation>
    <scope>NUCLEOTIDE SEQUENCE [LARGE SCALE GENOMIC DNA]</scope>
    <source>
        <strain evidence="1 2">NCAIM B.02529</strain>
    </source>
</reference>
<sequence>MSNEKGDVVLFPKWKSTLESEGLAALKSKKYEQAIQSFDTLIEFDAASSEVLTGKLVSLMELGRYKEAESLCRELMHREDDHYFQYLHIYLTVLFQTGQYDELLELLDEVFESTDIPHDIRQQFWQLYEITDKLKVDEAQSEQAENLDELVLALQTEDTKLQWQLISKLKKVDVKPYVDQLVPFLELEKVQPVIKTALLQWMQVSGVERKVQIQKLGNTTVVTPNDLPDVLSHPASIHILHLLNEVEQNNPTLFDFIQQLLFRYMYVRFPIVPEDEELPYIAKALFELSKTYMQLENEKFPMQMALPEEEVNVWKQQIEYYELHYFSVLDSN</sequence>
<evidence type="ECO:0000313" key="1">
    <source>
        <dbReference type="EMBL" id="MFC0522419.1"/>
    </source>
</evidence>
<dbReference type="SUPFAM" id="SSF116965">
    <property type="entry name" value="Hypothetical protein MPN330"/>
    <property type="match status" value="1"/>
</dbReference>
<organism evidence="1 2">
    <name type="scientific">Pontibacillus salicampi</name>
    <dbReference type="NCBI Taxonomy" id="1449801"/>
    <lineage>
        <taxon>Bacteria</taxon>
        <taxon>Bacillati</taxon>
        <taxon>Bacillota</taxon>
        <taxon>Bacilli</taxon>
        <taxon>Bacillales</taxon>
        <taxon>Bacillaceae</taxon>
        <taxon>Pontibacillus</taxon>
    </lineage>
</organism>
<protein>
    <submittedName>
        <fullName evidence="1">Tetratricopeptide repeat protein</fullName>
    </submittedName>
</protein>
<proteinExistence type="predicted"/>
<gene>
    <name evidence="1" type="ORF">ACFFGV_02295</name>
</gene>
<dbReference type="Gene3D" id="1.25.40.10">
    <property type="entry name" value="Tetratricopeptide repeat domain"/>
    <property type="match status" value="1"/>
</dbReference>
<dbReference type="SUPFAM" id="SSF48452">
    <property type="entry name" value="TPR-like"/>
    <property type="match status" value="1"/>
</dbReference>
<dbReference type="InterPro" id="IPR011990">
    <property type="entry name" value="TPR-like_helical_dom_sf"/>
</dbReference>
<comment type="caution">
    <text evidence="1">The sequence shown here is derived from an EMBL/GenBank/DDBJ whole genome shotgun (WGS) entry which is preliminary data.</text>
</comment>
<name>A0ABV6LJE0_9BACI</name>
<accession>A0ABV6LJE0</accession>
<dbReference type="Proteomes" id="UP001589836">
    <property type="component" value="Unassembled WGS sequence"/>
</dbReference>
<keyword evidence="2" id="KW-1185">Reference proteome</keyword>